<dbReference type="AlphaFoldDB" id="A0A6G1HDK2"/>
<dbReference type="EMBL" id="ML977139">
    <property type="protein sequence ID" value="KAF1991316.1"/>
    <property type="molecule type" value="Genomic_DNA"/>
</dbReference>
<gene>
    <name evidence="1" type="ORF">K402DRAFT_416636</name>
</gene>
<organism evidence="1 2">
    <name type="scientific">Aulographum hederae CBS 113979</name>
    <dbReference type="NCBI Taxonomy" id="1176131"/>
    <lineage>
        <taxon>Eukaryota</taxon>
        <taxon>Fungi</taxon>
        <taxon>Dikarya</taxon>
        <taxon>Ascomycota</taxon>
        <taxon>Pezizomycotina</taxon>
        <taxon>Dothideomycetes</taxon>
        <taxon>Pleosporomycetidae</taxon>
        <taxon>Aulographales</taxon>
        <taxon>Aulographaceae</taxon>
    </lineage>
</organism>
<evidence type="ECO:0000313" key="2">
    <source>
        <dbReference type="Proteomes" id="UP000800041"/>
    </source>
</evidence>
<dbReference type="Proteomes" id="UP000800041">
    <property type="component" value="Unassembled WGS sequence"/>
</dbReference>
<sequence>MNAGNSAAYTNIEQQALRELHRLQGLMQRRFPGSDVHSWNAKDVLKHVRAIAKAEHERRDRIKLDMLNEQHRNKILMQAGETPIPRTRGVFGQRPLCNNNGLGAVLSEKTVWCPWVDVSKPVAGWPGQQEMAWEGDERAKTKVGRMMPIPRVPGNGTIAWHKMNAIDANKFDHFPKVPTGEDIYAPTEEIEEDVVPGLLNSSILEAIDSDEIK</sequence>
<accession>A0A6G1HDK2</accession>
<protein>
    <submittedName>
        <fullName evidence="1">Uncharacterized protein</fullName>
    </submittedName>
</protein>
<keyword evidence="2" id="KW-1185">Reference proteome</keyword>
<proteinExistence type="predicted"/>
<reference evidence="1" key="1">
    <citation type="journal article" date="2020" name="Stud. Mycol.">
        <title>101 Dothideomycetes genomes: a test case for predicting lifestyles and emergence of pathogens.</title>
        <authorList>
            <person name="Haridas S."/>
            <person name="Albert R."/>
            <person name="Binder M."/>
            <person name="Bloem J."/>
            <person name="Labutti K."/>
            <person name="Salamov A."/>
            <person name="Andreopoulos B."/>
            <person name="Baker S."/>
            <person name="Barry K."/>
            <person name="Bills G."/>
            <person name="Bluhm B."/>
            <person name="Cannon C."/>
            <person name="Castanera R."/>
            <person name="Culley D."/>
            <person name="Daum C."/>
            <person name="Ezra D."/>
            <person name="Gonzalez J."/>
            <person name="Henrissat B."/>
            <person name="Kuo A."/>
            <person name="Liang C."/>
            <person name="Lipzen A."/>
            <person name="Lutzoni F."/>
            <person name="Magnuson J."/>
            <person name="Mondo S."/>
            <person name="Nolan M."/>
            <person name="Ohm R."/>
            <person name="Pangilinan J."/>
            <person name="Park H.-J."/>
            <person name="Ramirez L."/>
            <person name="Alfaro M."/>
            <person name="Sun H."/>
            <person name="Tritt A."/>
            <person name="Yoshinaga Y."/>
            <person name="Zwiers L.-H."/>
            <person name="Turgeon B."/>
            <person name="Goodwin S."/>
            <person name="Spatafora J."/>
            <person name="Crous P."/>
            <person name="Grigoriev I."/>
        </authorList>
    </citation>
    <scope>NUCLEOTIDE SEQUENCE</scope>
    <source>
        <strain evidence="1">CBS 113979</strain>
    </source>
</reference>
<evidence type="ECO:0000313" key="1">
    <source>
        <dbReference type="EMBL" id="KAF1991316.1"/>
    </source>
</evidence>
<name>A0A6G1HDK2_9PEZI</name>
<dbReference type="OrthoDB" id="5305306at2759"/>